<dbReference type="PANTHER" id="PTHR13803">
    <property type="entry name" value="SEC24-RELATED PROTEIN"/>
    <property type="match status" value="1"/>
</dbReference>
<evidence type="ECO:0000259" key="13">
    <source>
        <dbReference type="Pfam" id="PF04815"/>
    </source>
</evidence>
<dbReference type="Gene3D" id="3.40.50.410">
    <property type="entry name" value="von Willebrand factor, type A domain"/>
    <property type="match status" value="1"/>
</dbReference>
<dbReference type="SUPFAM" id="SSF81995">
    <property type="entry name" value="beta-sandwich domain of Sec23/24"/>
    <property type="match status" value="1"/>
</dbReference>
<evidence type="ECO:0000256" key="1">
    <source>
        <dbReference type="ARBA" id="ARBA00004394"/>
    </source>
</evidence>
<feature type="compositionally biased region" description="Low complexity" evidence="10">
    <location>
        <begin position="199"/>
        <end position="215"/>
    </location>
</feature>
<dbReference type="GO" id="GO:0005789">
    <property type="term" value="C:endoplasmic reticulum membrane"/>
    <property type="evidence" value="ECO:0007669"/>
    <property type="project" value="UniProtKB-SubCell"/>
</dbReference>
<dbReference type="SUPFAM" id="SSF81811">
    <property type="entry name" value="Helical domain of Sec23/24"/>
    <property type="match status" value="1"/>
</dbReference>
<dbReference type="InterPro" id="IPR036465">
    <property type="entry name" value="vWFA_dom_sf"/>
</dbReference>
<dbReference type="Gene3D" id="2.30.30.380">
    <property type="entry name" value="Zn-finger domain of Sec23/24"/>
    <property type="match status" value="1"/>
</dbReference>
<dbReference type="EMBL" id="LSSM01002327">
    <property type="protein sequence ID" value="OMJ22125.1"/>
    <property type="molecule type" value="Genomic_DNA"/>
</dbReference>
<dbReference type="GO" id="GO:0006886">
    <property type="term" value="P:intracellular protein transport"/>
    <property type="evidence" value="ECO:0007669"/>
    <property type="project" value="InterPro"/>
</dbReference>
<dbReference type="SUPFAM" id="SSF82919">
    <property type="entry name" value="Zn-finger domain of Sec23/24"/>
    <property type="match status" value="1"/>
</dbReference>
<feature type="compositionally biased region" description="Polar residues" evidence="10">
    <location>
        <begin position="133"/>
        <end position="158"/>
    </location>
</feature>
<evidence type="ECO:0000256" key="4">
    <source>
        <dbReference type="ARBA" id="ARBA00022448"/>
    </source>
</evidence>
<feature type="compositionally biased region" description="Pro residues" evidence="10">
    <location>
        <begin position="96"/>
        <end position="107"/>
    </location>
</feature>
<dbReference type="InterPro" id="IPR036174">
    <property type="entry name" value="Znf_Sec23_Sec24_sf"/>
</dbReference>
<evidence type="ECO:0000256" key="2">
    <source>
        <dbReference type="ARBA" id="ARBA00004586"/>
    </source>
</evidence>
<dbReference type="GO" id="GO:0030127">
    <property type="term" value="C:COPII vesicle coat"/>
    <property type="evidence" value="ECO:0007669"/>
    <property type="project" value="InterPro"/>
</dbReference>
<evidence type="ECO:0000256" key="10">
    <source>
        <dbReference type="SAM" id="MobiDB-lite"/>
    </source>
</evidence>
<reference evidence="16" key="1">
    <citation type="submission" date="2017-01" db="EMBL/GenBank/DDBJ databases">
        <authorList>
            <person name="Wang Y."/>
            <person name="White M."/>
            <person name="Kvist S."/>
            <person name="Moncalvo J.-M."/>
        </authorList>
    </citation>
    <scope>NUCLEOTIDE SEQUENCE [LARGE SCALE GENOMIC DNA]</scope>
    <source>
        <strain evidence="16">ID-206-W2</strain>
    </source>
</reference>
<sequence length="1122" mass="125402">MINQNPTPPQNIDGAYDPSKRTGFSSPIQNAQPISNQFKHGVPQNNPMRPVAPSQQAGFGLNSRTNSPTPNISQNASPAIPNGPPHNPFLNSPRPSNQPRPSHPPRPVIHMPNSLPQNSPQQNQQQRILSPNHNFPNQNIPQNQLNYQQNFHNMPQALNSPSNRPPAPNASINRPPSVNPPMNRPPSTSKFPQNQKNFPVSQQSPLQQPQMTPPQNLSSAFSQDPNIQPNQHQKRRQYPTQMSNAYTNAPVSNIPNSIPRNSLPSQHSAKTANFPPTPNSNNNDYPIVGNDLFVPGDAKAHMPPPINRASSPSNMSDSSKQQYPNINRYPSSQSYSDPTNSSQNPQAPVDYLNNQMGSMNFGAMNQQTQISELVGHPPIYDIKNPTPLVKLPPGIPVVPSESHWCPPEHQRCTLYSIPKTDKLLKKSKLPFGLLVTPYLKQNDIPDPPTVTEIVRCRRCRAYINPYVSFIEGGRRWKCNLCLLTNDVPLFFDYDTFSQQPRDRWSRAELLNSVVEFVAPADYMVRPPMPPVYLFVIDVSFPAVQLGAPEIIGQTILEFLDKLPNDDERTKVAFITTDSALHFYTIKPDQADPQVYVVADFDSVFLPSPNDILVNLSECREGIKTLVSRLGSMYSKNTSVGNTLGPALLAAQKILNSIGGKVVVFQSSAPTVGDASINIREETKALGTPAESEALKPNNNWYKTFAADCSRVQIAFDMVYIGHQSMDSQTSVCLARFTGGSVFYYPTFMINREQEVTKFKTEMINHYSQRIGMEAVLRVRVSRGLKLTNYYGHFFLRSLDLLALPIVIPNHCYAIDVEIEETLTANTVYFQTALLHTSANGERRIRVITTAIPTTENIHNVFHHADQVAICALLAKKAVDRALTSKLEDAREALQYKLFEMLSSYKSECTQSMTGATTVMRLPKNLILLPFLMLSILKSASLRPGNTVNFGQRILAISQMITLSPEIMFNSIVVPKMYALVNGEDYETSIYPVYPTAEFLSYKGVFLLHDGQNVFLWIGKEADIGILHNLLGTDNIHAINSGVSILPVIESSPLNKYVNQLLESISAENRSLWSPTFYICKESGDPLIKMWMYQKLVLDRDPSLPSYQMFISEFRDKVNRNSF</sequence>
<organism evidence="15 16">
    <name type="scientific">Smittium culicis</name>
    <dbReference type="NCBI Taxonomy" id="133412"/>
    <lineage>
        <taxon>Eukaryota</taxon>
        <taxon>Fungi</taxon>
        <taxon>Fungi incertae sedis</taxon>
        <taxon>Zoopagomycota</taxon>
        <taxon>Kickxellomycotina</taxon>
        <taxon>Harpellomycetes</taxon>
        <taxon>Harpellales</taxon>
        <taxon>Legeriomycetaceae</taxon>
        <taxon>Smittium</taxon>
    </lineage>
</organism>
<dbReference type="OrthoDB" id="49016at2759"/>
<evidence type="ECO:0000313" key="16">
    <source>
        <dbReference type="Proteomes" id="UP000187429"/>
    </source>
</evidence>
<dbReference type="PANTHER" id="PTHR13803:SF39">
    <property type="entry name" value="SECRETORY 24AB, ISOFORM A"/>
    <property type="match status" value="1"/>
</dbReference>
<dbReference type="GO" id="GO:0000149">
    <property type="term" value="F:SNARE binding"/>
    <property type="evidence" value="ECO:0007669"/>
    <property type="project" value="TreeGrafter"/>
</dbReference>
<dbReference type="Proteomes" id="UP000187429">
    <property type="component" value="Unassembled WGS sequence"/>
</dbReference>
<dbReference type="Gene3D" id="1.20.120.730">
    <property type="entry name" value="Sec23/Sec24 helical domain"/>
    <property type="match status" value="1"/>
</dbReference>
<dbReference type="Gene3D" id="2.60.40.1670">
    <property type="entry name" value="beta-sandwich domain of Sec23/24"/>
    <property type="match status" value="1"/>
</dbReference>
<dbReference type="Pfam" id="PF08033">
    <property type="entry name" value="Sec23_BS"/>
    <property type="match status" value="1"/>
</dbReference>
<feature type="compositionally biased region" description="Polar residues" evidence="10">
    <location>
        <begin position="216"/>
        <end position="231"/>
    </location>
</feature>
<dbReference type="InterPro" id="IPR029006">
    <property type="entry name" value="ADF-H/Gelsolin-like_dom_sf"/>
</dbReference>
<gene>
    <name evidence="15" type="ORF">AYI69_g5521</name>
</gene>
<proteinExistence type="inferred from homology"/>
<comment type="caution">
    <text evidence="15">The sequence shown here is derived from an EMBL/GenBank/DDBJ whole genome shotgun (WGS) entry which is preliminary data.</text>
</comment>
<keyword evidence="16" id="KW-1185">Reference proteome</keyword>
<dbReference type="GO" id="GO:0070971">
    <property type="term" value="C:endoplasmic reticulum exit site"/>
    <property type="evidence" value="ECO:0007669"/>
    <property type="project" value="TreeGrafter"/>
</dbReference>
<dbReference type="AlphaFoldDB" id="A0A1R1Y5N8"/>
<feature type="compositionally biased region" description="Polar residues" evidence="10">
    <location>
        <begin position="22"/>
        <end position="77"/>
    </location>
</feature>
<evidence type="ECO:0000256" key="5">
    <source>
        <dbReference type="ARBA" id="ARBA00022824"/>
    </source>
</evidence>
<feature type="domain" description="Sec23/Sec24 beta-sandwich" evidence="14">
    <location>
        <begin position="771"/>
        <end position="854"/>
    </location>
</feature>
<dbReference type="Gene3D" id="3.40.20.10">
    <property type="entry name" value="Severin"/>
    <property type="match status" value="1"/>
</dbReference>
<feature type="domain" description="Sec23/Sec24 trunk" evidence="12">
    <location>
        <begin position="527"/>
        <end position="764"/>
    </location>
</feature>
<keyword evidence="8" id="KW-0333">Golgi apparatus</keyword>
<dbReference type="Pfam" id="PF04810">
    <property type="entry name" value="zf-Sec23_Sec24"/>
    <property type="match status" value="1"/>
</dbReference>
<dbReference type="InterPro" id="IPR036180">
    <property type="entry name" value="Gelsolin-like_dom_sf"/>
</dbReference>
<protein>
    <submittedName>
        <fullName evidence="15">Protein transport protein SEC24</fullName>
    </submittedName>
</protein>
<feature type="domain" description="Zinc finger Sec23/Sec24-type" evidence="11">
    <location>
        <begin position="453"/>
        <end position="488"/>
    </location>
</feature>
<feature type="compositionally biased region" description="Polar residues" evidence="10">
    <location>
        <begin position="188"/>
        <end position="198"/>
    </location>
</feature>
<dbReference type="GO" id="GO:0008270">
    <property type="term" value="F:zinc ion binding"/>
    <property type="evidence" value="ECO:0007669"/>
    <property type="project" value="InterPro"/>
</dbReference>
<feature type="region of interest" description="Disordered" evidence="10">
    <location>
        <begin position="1"/>
        <end position="350"/>
    </location>
</feature>
<evidence type="ECO:0000313" key="15">
    <source>
        <dbReference type="EMBL" id="OMJ22125.1"/>
    </source>
</evidence>
<dbReference type="InterPro" id="IPR036175">
    <property type="entry name" value="Sec23/24_helical_dom_sf"/>
</dbReference>
<keyword evidence="6" id="KW-0931">ER-Golgi transport</keyword>
<keyword evidence="5" id="KW-0256">Endoplasmic reticulum</keyword>
<accession>A0A1R1Y5N8</accession>
<evidence type="ECO:0000259" key="14">
    <source>
        <dbReference type="Pfam" id="PF08033"/>
    </source>
</evidence>
<dbReference type="Pfam" id="PF04811">
    <property type="entry name" value="Sec23_trunk"/>
    <property type="match status" value="1"/>
</dbReference>
<name>A0A1R1Y5N8_9FUNG</name>
<dbReference type="Pfam" id="PF04815">
    <property type="entry name" value="Sec23_helical"/>
    <property type="match status" value="1"/>
</dbReference>
<dbReference type="InterPro" id="IPR012990">
    <property type="entry name" value="Beta-sandwich_Sec23_24"/>
</dbReference>
<dbReference type="SUPFAM" id="SSF53300">
    <property type="entry name" value="vWA-like"/>
    <property type="match status" value="1"/>
</dbReference>
<comment type="subcellular location">
    <subcellularLocation>
        <location evidence="2">Endoplasmic reticulum membrane</location>
    </subcellularLocation>
    <subcellularLocation>
        <location evidence="1">Golgi apparatus membrane</location>
    </subcellularLocation>
</comment>
<evidence type="ECO:0000256" key="9">
    <source>
        <dbReference type="ARBA" id="ARBA00023136"/>
    </source>
</evidence>
<feature type="domain" description="Sec23/Sec24 helical" evidence="13">
    <location>
        <begin position="865"/>
        <end position="965"/>
    </location>
</feature>
<evidence type="ECO:0000259" key="12">
    <source>
        <dbReference type="Pfam" id="PF04811"/>
    </source>
</evidence>
<dbReference type="InterPro" id="IPR006896">
    <property type="entry name" value="Sec23/24_trunk_dom"/>
</dbReference>
<evidence type="ECO:0000256" key="3">
    <source>
        <dbReference type="ARBA" id="ARBA00008334"/>
    </source>
</evidence>
<evidence type="ECO:0000256" key="8">
    <source>
        <dbReference type="ARBA" id="ARBA00023034"/>
    </source>
</evidence>
<keyword evidence="7" id="KW-0653">Protein transport</keyword>
<dbReference type="InterPro" id="IPR006895">
    <property type="entry name" value="Znf_Sec23_Sec24"/>
</dbReference>
<feature type="compositionally biased region" description="Polar residues" evidence="10">
    <location>
        <begin position="238"/>
        <end position="271"/>
    </location>
</feature>
<keyword evidence="9" id="KW-0472">Membrane</keyword>
<comment type="similarity">
    <text evidence="3">Belongs to the SEC23/SEC24 family. SEC24 subfamily.</text>
</comment>
<feature type="compositionally biased region" description="Polar residues" evidence="10">
    <location>
        <begin position="308"/>
        <end position="350"/>
    </location>
</feature>
<dbReference type="GO" id="GO:0090110">
    <property type="term" value="P:COPII-coated vesicle cargo loading"/>
    <property type="evidence" value="ECO:0007669"/>
    <property type="project" value="TreeGrafter"/>
</dbReference>
<dbReference type="SUPFAM" id="SSF82754">
    <property type="entry name" value="C-terminal, gelsolin-like domain of Sec23/24"/>
    <property type="match status" value="1"/>
</dbReference>
<dbReference type="InterPro" id="IPR050550">
    <property type="entry name" value="SEC23_SEC24_subfamily"/>
</dbReference>
<dbReference type="InterPro" id="IPR006900">
    <property type="entry name" value="Sec23/24_helical_dom"/>
</dbReference>
<evidence type="ECO:0000256" key="7">
    <source>
        <dbReference type="ARBA" id="ARBA00022927"/>
    </source>
</evidence>
<evidence type="ECO:0000256" key="6">
    <source>
        <dbReference type="ARBA" id="ARBA00022892"/>
    </source>
</evidence>
<evidence type="ECO:0000259" key="11">
    <source>
        <dbReference type="Pfam" id="PF04810"/>
    </source>
</evidence>
<keyword evidence="4" id="KW-0813">Transport</keyword>
<dbReference type="GO" id="GO:0000139">
    <property type="term" value="C:Golgi membrane"/>
    <property type="evidence" value="ECO:0007669"/>
    <property type="project" value="UniProtKB-SubCell"/>
</dbReference>
<feature type="compositionally biased region" description="Low complexity" evidence="10">
    <location>
        <begin position="112"/>
        <end position="132"/>
    </location>
</feature>